<name>A0ABX5ZS05_STRTE</name>
<proteinExistence type="predicted"/>
<sequence>MEKRGGHEGGTPPGREGADRPGGGWGRPAAERVRPGGRCVNTGRRRGRSRGAGRSGRRCAALTGPPRAESPGPTLSVQGGKSGPRRERSRRGTARRAPHAVRQAVPFSRNAFGCAKVPL</sequence>
<dbReference type="EMBL" id="CP043959">
    <property type="protein sequence ID" value="QER87454.1"/>
    <property type="molecule type" value="Genomic_DNA"/>
</dbReference>
<keyword evidence="3" id="KW-1185">Reference proteome</keyword>
<reference evidence="2 3" key="1">
    <citation type="submission" date="2019-09" db="EMBL/GenBank/DDBJ databases">
        <title>Draft genome sequence of the Ebosin-producing strain Streptomyces sp. 139.</title>
        <authorList>
            <person name="Ai L."/>
            <person name="Geng M."/>
            <person name="Ma M."/>
            <person name="Bai L."/>
        </authorList>
    </citation>
    <scope>NUCLEOTIDE SEQUENCE [LARGE SCALE GENOMIC DNA]</scope>
    <source>
        <strain evidence="2 3">139</strain>
    </source>
</reference>
<evidence type="ECO:0000256" key="1">
    <source>
        <dbReference type="SAM" id="MobiDB-lite"/>
    </source>
</evidence>
<evidence type="ECO:0000313" key="2">
    <source>
        <dbReference type="EMBL" id="QER87454.1"/>
    </source>
</evidence>
<protein>
    <submittedName>
        <fullName evidence="2">Uncharacterized protein</fullName>
    </submittedName>
</protein>
<evidence type="ECO:0000313" key="3">
    <source>
        <dbReference type="Proteomes" id="UP000324308"/>
    </source>
</evidence>
<accession>A0ABX5ZS05</accession>
<feature type="compositionally biased region" description="Basic residues" evidence="1">
    <location>
        <begin position="43"/>
        <end position="57"/>
    </location>
</feature>
<dbReference type="Proteomes" id="UP000324308">
    <property type="component" value="Chromosome"/>
</dbReference>
<organism evidence="2 3">
    <name type="scientific">Streptomyces tendae</name>
    <dbReference type="NCBI Taxonomy" id="1932"/>
    <lineage>
        <taxon>Bacteria</taxon>
        <taxon>Bacillati</taxon>
        <taxon>Actinomycetota</taxon>
        <taxon>Actinomycetes</taxon>
        <taxon>Kitasatosporales</taxon>
        <taxon>Streptomycetaceae</taxon>
        <taxon>Streptomyces</taxon>
    </lineage>
</organism>
<feature type="region of interest" description="Disordered" evidence="1">
    <location>
        <begin position="1"/>
        <end position="100"/>
    </location>
</feature>
<gene>
    <name evidence="2" type="ORF">F3L20_17575</name>
</gene>
<feature type="compositionally biased region" description="Basic residues" evidence="1">
    <location>
        <begin position="87"/>
        <end position="99"/>
    </location>
</feature>